<sequence length="200" mass="23524">MLWRRQNNWIRIINLLSLYYETYINFVTALRSGNTADIHRHVLAMEKNFKDSDNPPVFALMMHVKIGILLQNNEIAVESIKKALELMPNCSAAIYLSGVLEPQPSERMSQNNFEAYFQNMEKTMNNALEADPNNWEPYRMLAKMQLNKQNIQEAIKFYDKALELARGKDEIKILMKEKLFIEMEEKRRNNKKLPKRLATV</sequence>
<evidence type="ECO:0000313" key="2">
    <source>
        <dbReference type="Proteomes" id="UP001497535"/>
    </source>
</evidence>
<keyword evidence="2" id="KW-1185">Reference proteome</keyword>
<proteinExistence type="predicted"/>
<organism evidence="1 2">
    <name type="scientific">Meloidogyne enterolobii</name>
    <name type="common">Root-knot nematode worm</name>
    <name type="synonym">Meloidogyne mayaguensis</name>
    <dbReference type="NCBI Taxonomy" id="390850"/>
    <lineage>
        <taxon>Eukaryota</taxon>
        <taxon>Metazoa</taxon>
        <taxon>Ecdysozoa</taxon>
        <taxon>Nematoda</taxon>
        <taxon>Chromadorea</taxon>
        <taxon>Rhabditida</taxon>
        <taxon>Tylenchina</taxon>
        <taxon>Tylenchomorpha</taxon>
        <taxon>Tylenchoidea</taxon>
        <taxon>Meloidogynidae</taxon>
        <taxon>Meloidogyninae</taxon>
        <taxon>Meloidogyne</taxon>
    </lineage>
</organism>
<protein>
    <submittedName>
        <fullName evidence="1">Uncharacterized protein</fullName>
    </submittedName>
</protein>
<dbReference type="Proteomes" id="UP001497535">
    <property type="component" value="Unassembled WGS sequence"/>
</dbReference>
<name>A0ACB0XWB0_MELEN</name>
<gene>
    <name evidence="1" type="ORF">MENTE1834_LOCUS4443</name>
</gene>
<evidence type="ECO:0000313" key="1">
    <source>
        <dbReference type="EMBL" id="CAK5020455.1"/>
    </source>
</evidence>
<reference evidence="1" key="1">
    <citation type="submission" date="2023-11" db="EMBL/GenBank/DDBJ databases">
        <authorList>
            <person name="Poullet M."/>
        </authorList>
    </citation>
    <scope>NUCLEOTIDE SEQUENCE</scope>
    <source>
        <strain evidence="1">E1834</strain>
    </source>
</reference>
<accession>A0ACB0XWB0</accession>
<comment type="caution">
    <text evidence="1">The sequence shown here is derived from an EMBL/GenBank/DDBJ whole genome shotgun (WGS) entry which is preliminary data.</text>
</comment>
<dbReference type="EMBL" id="CAVMJV010000003">
    <property type="protein sequence ID" value="CAK5020455.1"/>
    <property type="molecule type" value="Genomic_DNA"/>
</dbReference>